<accession>A0A521EH11</accession>
<dbReference type="PANTHER" id="PTHR43639">
    <property type="entry name" value="OXIDOREDUCTASE, SHORT-CHAIN DEHYDROGENASE/REDUCTASE FAMILY (AFU_ORTHOLOGUE AFUA_5G02870)"/>
    <property type="match status" value="1"/>
</dbReference>
<dbReference type="PANTHER" id="PTHR43639:SF1">
    <property type="entry name" value="SHORT-CHAIN DEHYDROGENASE_REDUCTASE FAMILY PROTEIN"/>
    <property type="match status" value="1"/>
</dbReference>
<dbReference type="RefSeq" id="WP_185956283.1">
    <property type="nucleotide sequence ID" value="NZ_FXTI01000009.1"/>
</dbReference>
<evidence type="ECO:0000256" key="1">
    <source>
        <dbReference type="ARBA" id="ARBA00006484"/>
    </source>
</evidence>
<dbReference type="InterPro" id="IPR002347">
    <property type="entry name" value="SDR_fam"/>
</dbReference>
<name>A0A521EH11_9BACL</name>
<dbReference type="Gene3D" id="3.40.50.720">
    <property type="entry name" value="NAD(P)-binding Rossmann-like Domain"/>
    <property type="match status" value="1"/>
</dbReference>
<dbReference type="InterPro" id="IPR036291">
    <property type="entry name" value="NAD(P)-bd_dom_sf"/>
</dbReference>
<dbReference type="GO" id="GO:0016491">
    <property type="term" value="F:oxidoreductase activity"/>
    <property type="evidence" value="ECO:0007669"/>
    <property type="project" value="UniProtKB-KW"/>
</dbReference>
<dbReference type="PRINTS" id="PR00081">
    <property type="entry name" value="GDHRDH"/>
</dbReference>
<dbReference type="CDD" id="cd05233">
    <property type="entry name" value="SDR_c"/>
    <property type="match status" value="1"/>
</dbReference>
<keyword evidence="4" id="KW-1185">Reference proteome</keyword>
<gene>
    <name evidence="3" type="ORF">SAMN06264849_10955</name>
</gene>
<protein>
    <submittedName>
        <fullName evidence="3">3-oxoacyl-[acyl-carrier protein] reductase</fullName>
    </submittedName>
</protein>
<proteinExistence type="inferred from homology"/>
<evidence type="ECO:0000313" key="4">
    <source>
        <dbReference type="Proteomes" id="UP000315636"/>
    </source>
</evidence>
<comment type="similarity">
    <text evidence="1">Belongs to the short-chain dehydrogenases/reductases (SDR) family.</text>
</comment>
<dbReference type="EMBL" id="FXTI01000009">
    <property type="protein sequence ID" value="SMO83209.1"/>
    <property type="molecule type" value="Genomic_DNA"/>
</dbReference>
<keyword evidence="2" id="KW-0560">Oxidoreductase</keyword>
<dbReference type="AlphaFoldDB" id="A0A521EH11"/>
<organism evidence="3 4">
    <name type="scientific">Melghirimyces algeriensis</name>
    <dbReference type="NCBI Taxonomy" id="910412"/>
    <lineage>
        <taxon>Bacteria</taxon>
        <taxon>Bacillati</taxon>
        <taxon>Bacillota</taxon>
        <taxon>Bacilli</taxon>
        <taxon>Bacillales</taxon>
        <taxon>Thermoactinomycetaceae</taxon>
        <taxon>Melghirimyces</taxon>
    </lineage>
</organism>
<sequence>MNSEIRRVVLVTGSSRGLGRMAAQVLAEAGWNLAIHCRSHEDQGRNLVKELLESGSEADLFQADVSVREEADELVKKVVQRYGRLDALVHAVGPFIRKRCRFADYTSREIEELVNGNFKSALYTTHAALPFLRNGGCGRIILFGFGRVGEAPAWPDRAVYAASKTGLVSFVKSLSVEEAPFGVTVNMICPGDIVGENKEKRISEVAGLKDHEVPLGRPGSGEDVARVIRFLCEPASDFITGNIIQATGGLDVIHPVSKAEK</sequence>
<evidence type="ECO:0000313" key="3">
    <source>
        <dbReference type="EMBL" id="SMO83209.1"/>
    </source>
</evidence>
<dbReference type="Pfam" id="PF13561">
    <property type="entry name" value="adh_short_C2"/>
    <property type="match status" value="1"/>
</dbReference>
<dbReference type="SUPFAM" id="SSF51735">
    <property type="entry name" value="NAD(P)-binding Rossmann-fold domains"/>
    <property type="match status" value="1"/>
</dbReference>
<evidence type="ECO:0000256" key="2">
    <source>
        <dbReference type="ARBA" id="ARBA00023002"/>
    </source>
</evidence>
<dbReference type="Proteomes" id="UP000315636">
    <property type="component" value="Unassembled WGS sequence"/>
</dbReference>
<reference evidence="3 4" key="1">
    <citation type="submission" date="2017-05" db="EMBL/GenBank/DDBJ databases">
        <authorList>
            <person name="Varghese N."/>
            <person name="Submissions S."/>
        </authorList>
    </citation>
    <scope>NUCLEOTIDE SEQUENCE [LARGE SCALE GENOMIC DNA]</scope>
    <source>
        <strain evidence="3 4">DSM 45474</strain>
    </source>
</reference>